<dbReference type="EMBL" id="JAMYWD010000011">
    <property type="protein sequence ID" value="KAJ4956102.1"/>
    <property type="molecule type" value="Genomic_DNA"/>
</dbReference>
<accession>A0A9Q0JYH6</accession>
<evidence type="ECO:0000256" key="1">
    <source>
        <dbReference type="SAM" id="MobiDB-lite"/>
    </source>
</evidence>
<dbReference type="PANTHER" id="PTHR33649:SF2">
    <property type="entry name" value="PAR1 PROTEIN"/>
    <property type="match status" value="1"/>
</dbReference>
<keyword evidence="4" id="KW-1185">Reference proteome</keyword>
<feature type="transmembrane region" description="Helical" evidence="2">
    <location>
        <begin position="104"/>
        <end position="123"/>
    </location>
</feature>
<gene>
    <name evidence="3" type="ORF">NE237_012885</name>
</gene>
<comment type="caution">
    <text evidence="3">The sequence shown here is derived from an EMBL/GenBank/DDBJ whole genome shotgun (WGS) entry which is preliminary data.</text>
</comment>
<dbReference type="Proteomes" id="UP001141806">
    <property type="component" value="Unassembled WGS sequence"/>
</dbReference>
<dbReference type="PANTHER" id="PTHR33649">
    <property type="entry name" value="PAR1 PROTEIN"/>
    <property type="match status" value="1"/>
</dbReference>
<feature type="transmembrane region" description="Helical" evidence="2">
    <location>
        <begin position="45"/>
        <end position="67"/>
    </location>
</feature>
<evidence type="ECO:0008006" key="5">
    <source>
        <dbReference type="Google" id="ProtNLM"/>
    </source>
</evidence>
<keyword evidence="2" id="KW-0812">Transmembrane</keyword>
<dbReference type="Pfam" id="PF06521">
    <property type="entry name" value="PAR1"/>
    <property type="match status" value="1"/>
</dbReference>
<keyword evidence="2" id="KW-1133">Transmembrane helix</keyword>
<dbReference type="OrthoDB" id="772928at2759"/>
<keyword evidence="2" id="KW-0472">Membrane</keyword>
<feature type="transmembrane region" description="Helical" evidence="2">
    <location>
        <begin position="73"/>
        <end position="92"/>
    </location>
</feature>
<dbReference type="AlphaFoldDB" id="A0A9Q0JYH6"/>
<dbReference type="InterPro" id="IPR009489">
    <property type="entry name" value="PAR1"/>
</dbReference>
<feature type="region of interest" description="Disordered" evidence="1">
    <location>
        <begin position="1"/>
        <end position="21"/>
    </location>
</feature>
<sequence>MMEGRIVDDSSRGWKGSKGEELRCSGSTCGHTQAGSVAGAHKASLLLLLHVCSPWLVQFSFSITLSINFCYNFGFRVLCPLSTVIPFLSFIFREQMASSFCFKAMAVLALALLLSVQLTLGGITCEHLEKDKCAYAISSGGERCVLEKIVRRSGEEVYTCRTSEIEADHEKDWIETDQCIEACGLDRNSLGISSDFLLESQFTQKLCSPSCYDNCPNIVDLYFNLAAGEGVFLPKLCEAQGGNTRRAMSEIQSSGLPMTFMGVSPAMPPN</sequence>
<evidence type="ECO:0000256" key="2">
    <source>
        <dbReference type="SAM" id="Phobius"/>
    </source>
</evidence>
<evidence type="ECO:0000313" key="4">
    <source>
        <dbReference type="Proteomes" id="UP001141806"/>
    </source>
</evidence>
<reference evidence="3" key="1">
    <citation type="journal article" date="2023" name="Plant J.">
        <title>The genome of the king protea, Protea cynaroides.</title>
        <authorList>
            <person name="Chang J."/>
            <person name="Duong T.A."/>
            <person name="Schoeman C."/>
            <person name="Ma X."/>
            <person name="Roodt D."/>
            <person name="Barker N."/>
            <person name="Li Z."/>
            <person name="Van de Peer Y."/>
            <person name="Mizrachi E."/>
        </authorList>
    </citation>
    <scope>NUCLEOTIDE SEQUENCE</scope>
    <source>
        <tissue evidence="3">Young leaves</tissue>
    </source>
</reference>
<name>A0A9Q0JYH6_9MAGN</name>
<protein>
    <recommendedName>
        <fullName evidence="5">PAR1 protein</fullName>
    </recommendedName>
</protein>
<organism evidence="3 4">
    <name type="scientific">Protea cynaroides</name>
    <dbReference type="NCBI Taxonomy" id="273540"/>
    <lineage>
        <taxon>Eukaryota</taxon>
        <taxon>Viridiplantae</taxon>
        <taxon>Streptophyta</taxon>
        <taxon>Embryophyta</taxon>
        <taxon>Tracheophyta</taxon>
        <taxon>Spermatophyta</taxon>
        <taxon>Magnoliopsida</taxon>
        <taxon>Proteales</taxon>
        <taxon>Proteaceae</taxon>
        <taxon>Protea</taxon>
    </lineage>
</organism>
<proteinExistence type="predicted"/>
<evidence type="ECO:0000313" key="3">
    <source>
        <dbReference type="EMBL" id="KAJ4956102.1"/>
    </source>
</evidence>